<protein>
    <submittedName>
        <fullName evidence="3">Uu.00g100630.m01.CDS01</fullName>
    </submittedName>
</protein>
<evidence type="ECO:0000256" key="2">
    <source>
        <dbReference type="SAM" id="Phobius"/>
    </source>
</evidence>
<dbReference type="EMBL" id="CAUWAG010000004">
    <property type="protein sequence ID" value="CAJ2502669.1"/>
    <property type="molecule type" value="Genomic_DNA"/>
</dbReference>
<name>A0AAI8YFG6_9PEZI</name>
<reference evidence="3" key="1">
    <citation type="submission" date="2023-10" db="EMBL/GenBank/DDBJ databases">
        <authorList>
            <person name="Hackl T."/>
        </authorList>
    </citation>
    <scope>NUCLEOTIDE SEQUENCE</scope>
</reference>
<evidence type="ECO:0000313" key="4">
    <source>
        <dbReference type="Proteomes" id="UP001295740"/>
    </source>
</evidence>
<organism evidence="3 4">
    <name type="scientific">Anthostomella pinea</name>
    <dbReference type="NCBI Taxonomy" id="933095"/>
    <lineage>
        <taxon>Eukaryota</taxon>
        <taxon>Fungi</taxon>
        <taxon>Dikarya</taxon>
        <taxon>Ascomycota</taxon>
        <taxon>Pezizomycotina</taxon>
        <taxon>Sordariomycetes</taxon>
        <taxon>Xylariomycetidae</taxon>
        <taxon>Xylariales</taxon>
        <taxon>Xylariaceae</taxon>
        <taxon>Anthostomella</taxon>
    </lineage>
</organism>
<evidence type="ECO:0000256" key="1">
    <source>
        <dbReference type="SAM" id="MobiDB-lite"/>
    </source>
</evidence>
<keyword evidence="2" id="KW-0472">Membrane</keyword>
<feature type="transmembrane region" description="Helical" evidence="2">
    <location>
        <begin position="217"/>
        <end position="243"/>
    </location>
</feature>
<dbReference type="AlphaFoldDB" id="A0AAI8YFG6"/>
<feature type="region of interest" description="Disordered" evidence="1">
    <location>
        <begin position="250"/>
        <end position="270"/>
    </location>
</feature>
<keyword evidence="2" id="KW-1133">Transmembrane helix</keyword>
<feature type="region of interest" description="Disordered" evidence="1">
    <location>
        <begin position="385"/>
        <end position="404"/>
    </location>
</feature>
<evidence type="ECO:0000313" key="3">
    <source>
        <dbReference type="EMBL" id="CAJ2502669.1"/>
    </source>
</evidence>
<gene>
    <name evidence="3" type="ORF">KHLLAP_LOCUS3137</name>
</gene>
<proteinExistence type="predicted"/>
<sequence length="427" mass="45195">MNLLPETNAGVVTSWIPITTAHPDQAGCDGYKWRFVPDTIAAWDPGYGISVQTDATCLPKAVTTWWLADRLGLNTQTVLSVGPITCPEAYYTASVSAKDESSSLVACCPVDYDFVGKFYQAGDTGQCTSMYKQGDIATFAERDSSGAWHTTTSTCTADTTVAAIPVNGWKIAIPTSSSTGTSGDCPASTASLGEAAETASRGGNSTCATANQLGTGAAVGVGVGVSLGVTGLAMLAAGIFMMYRARKALSSQPVEERRGGGDTAGGPTKSETQVFATYYPESRESINLVDRPAHSPYETTVWSKSSSPNAYAPAHDPHAQAWIVPHGEMDGATSQNTYVPMPYKTYAPPSRDAGAYPPPLQDVQVTPSHETHVPQYQTAHVPPYQTAHVQSTTPQQELEGEYDRSVKVSLSTPWLTNSRPAPSSRFT</sequence>
<comment type="caution">
    <text evidence="3">The sequence shown here is derived from an EMBL/GenBank/DDBJ whole genome shotgun (WGS) entry which is preliminary data.</text>
</comment>
<keyword evidence="2" id="KW-0812">Transmembrane</keyword>
<dbReference type="Proteomes" id="UP001295740">
    <property type="component" value="Unassembled WGS sequence"/>
</dbReference>
<accession>A0AAI8YFG6</accession>
<feature type="compositionally biased region" description="Polar residues" evidence="1">
    <location>
        <begin position="363"/>
        <end position="372"/>
    </location>
</feature>
<keyword evidence="4" id="KW-1185">Reference proteome</keyword>
<feature type="region of interest" description="Disordered" evidence="1">
    <location>
        <begin position="349"/>
        <end position="372"/>
    </location>
</feature>
<feature type="compositionally biased region" description="Polar residues" evidence="1">
    <location>
        <begin position="387"/>
        <end position="396"/>
    </location>
</feature>